<dbReference type="Proteomes" id="UP000774326">
    <property type="component" value="Unassembled WGS sequence"/>
</dbReference>
<reference evidence="1" key="2">
    <citation type="submission" date="2021-01" db="EMBL/GenBank/DDBJ databases">
        <authorList>
            <person name="Schikora-Tamarit M.A."/>
        </authorList>
    </citation>
    <scope>NUCLEOTIDE SEQUENCE</scope>
    <source>
        <strain evidence="1">CBS2887</strain>
    </source>
</reference>
<proteinExistence type="predicted"/>
<sequence>MIIPRSERKDAILEELLAVINDDFKSLYDEGLVFSSRASLKFTINVINYTGSERAIAELRRKTQNELELLEPCNPEQMTIPSFEVIGLGYTVAGLISIAISILDPHPSLKEELINEFNRECKIRGKDFSFGDVFLKEMVDIDEAVCFLRAVAKSNKLNVISPNFKKCIDLLTDSSMVFIDQKANVGELLNLKQKIQRFMKLYELLSQNKPHLLTSEVKRMVELPDLFNYFGPNSLLTHILSKEEMNSIVKSFNVRKNKSILNSINKQCVLFHNYMNLLDKWFDRQNFGTYPQDLSERFLKYHKKWLIEMSQRNTDQ</sequence>
<comment type="caution">
    <text evidence="1">The sequence shown here is derived from an EMBL/GenBank/DDBJ whole genome shotgun (WGS) entry which is preliminary data.</text>
</comment>
<evidence type="ECO:0000313" key="1">
    <source>
        <dbReference type="EMBL" id="KAH3684122.1"/>
    </source>
</evidence>
<name>A0A9P8Q4J2_WICPI</name>
<gene>
    <name evidence="1" type="ORF">WICPIJ_004918</name>
</gene>
<evidence type="ECO:0000313" key="2">
    <source>
        <dbReference type="Proteomes" id="UP000774326"/>
    </source>
</evidence>
<organism evidence="1 2">
    <name type="scientific">Wickerhamomyces pijperi</name>
    <name type="common">Yeast</name>
    <name type="synonym">Pichia pijperi</name>
    <dbReference type="NCBI Taxonomy" id="599730"/>
    <lineage>
        <taxon>Eukaryota</taxon>
        <taxon>Fungi</taxon>
        <taxon>Dikarya</taxon>
        <taxon>Ascomycota</taxon>
        <taxon>Saccharomycotina</taxon>
        <taxon>Saccharomycetes</taxon>
        <taxon>Phaffomycetales</taxon>
        <taxon>Wickerhamomycetaceae</taxon>
        <taxon>Wickerhamomyces</taxon>
    </lineage>
</organism>
<dbReference type="EMBL" id="JAEUBG010002701">
    <property type="protein sequence ID" value="KAH3684122.1"/>
    <property type="molecule type" value="Genomic_DNA"/>
</dbReference>
<reference evidence="1" key="1">
    <citation type="journal article" date="2021" name="Open Biol.">
        <title>Shared evolutionary footprints suggest mitochondrial oxidative damage underlies multiple complex I losses in fungi.</title>
        <authorList>
            <person name="Schikora-Tamarit M.A."/>
            <person name="Marcet-Houben M."/>
            <person name="Nosek J."/>
            <person name="Gabaldon T."/>
        </authorList>
    </citation>
    <scope>NUCLEOTIDE SEQUENCE</scope>
    <source>
        <strain evidence="1">CBS2887</strain>
    </source>
</reference>
<protein>
    <submittedName>
        <fullName evidence="1">Uncharacterized protein</fullName>
    </submittedName>
</protein>
<accession>A0A9P8Q4J2</accession>
<dbReference type="AlphaFoldDB" id="A0A9P8Q4J2"/>
<keyword evidence="2" id="KW-1185">Reference proteome</keyword>